<sequence>MFLIITVLALIASDTYCEKSTSQKNKSTTFIGQHDENTTSKPKAEKRTITILLSDPDMKETFSSINEKWFQKPIWDYGIALDALVEAVIRNRTEADFKLYRRKQFPKGERNKTTMVEKVEKLLGPVRPSYQGWTFSTLDWMKGNFKAVGGNH</sequence>
<feature type="chain" id="PRO_5042974127" evidence="1">
    <location>
        <begin position="18"/>
        <end position="152"/>
    </location>
</feature>
<keyword evidence="3" id="KW-1185">Reference proteome</keyword>
<name>A0AAN8FPU4_TRICO</name>
<dbReference type="Proteomes" id="UP001331761">
    <property type="component" value="Unassembled WGS sequence"/>
</dbReference>
<keyword evidence="1" id="KW-0732">Signal</keyword>
<protein>
    <submittedName>
        <fullName evidence="2">Uncharacterized protein</fullName>
    </submittedName>
</protein>
<proteinExistence type="predicted"/>
<evidence type="ECO:0000313" key="3">
    <source>
        <dbReference type="Proteomes" id="UP001331761"/>
    </source>
</evidence>
<comment type="caution">
    <text evidence="2">The sequence shown here is derived from an EMBL/GenBank/DDBJ whole genome shotgun (WGS) entry which is preliminary data.</text>
</comment>
<organism evidence="2 3">
    <name type="scientific">Trichostrongylus colubriformis</name>
    <name type="common">Black scour worm</name>
    <dbReference type="NCBI Taxonomy" id="6319"/>
    <lineage>
        <taxon>Eukaryota</taxon>
        <taxon>Metazoa</taxon>
        <taxon>Ecdysozoa</taxon>
        <taxon>Nematoda</taxon>
        <taxon>Chromadorea</taxon>
        <taxon>Rhabditida</taxon>
        <taxon>Rhabditina</taxon>
        <taxon>Rhabditomorpha</taxon>
        <taxon>Strongyloidea</taxon>
        <taxon>Trichostrongylidae</taxon>
        <taxon>Trichostrongylus</taxon>
    </lineage>
</organism>
<gene>
    <name evidence="2" type="ORF">GCK32_009332</name>
</gene>
<evidence type="ECO:0000313" key="2">
    <source>
        <dbReference type="EMBL" id="KAK5983366.1"/>
    </source>
</evidence>
<reference evidence="2 3" key="1">
    <citation type="submission" date="2019-10" db="EMBL/GenBank/DDBJ databases">
        <title>Assembly and Annotation for the nematode Trichostrongylus colubriformis.</title>
        <authorList>
            <person name="Martin J."/>
        </authorList>
    </citation>
    <scope>NUCLEOTIDE SEQUENCE [LARGE SCALE GENOMIC DNA]</scope>
    <source>
        <strain evidence="2">G859</strain>
        <tissue evidence="2">Whole worm</tissue>
    </source>
</reference>
<dbReference type="EMBL" id="WIXE01004070">
    <property type="protein sequence ID" value="KAK5983366.1"/>
    <property type="molecule type" value="Genomic_DNA"/>
</dbReference>
<evidence type="ECO:0000256" key="1">
    <source>
        <dbReference type="SAM" id="SignalP"/>
    </source>
</evidence>
<accession>A0AAN8FPU4</accession>
<feature type="signal peptide" evidence="1">
    <location>
        <begin position="1"/>
        <end position="17"/>
    </location>
</feature>
<dbReference type="AlphaFoldDB" id="A0AAN8FPU4"/>